<dbReference type="PANTHER" id="PTHR23513:SF9">
    <property type="entry name" value="ENTEROBACTIN EXPORTER ENTS"/>
    <property type="match status" value="1"/>
</dbReference>
<dbReference type="EMBL" id="BAABKP010000002">
    <property type="protein sequence ID" value="GAA4797342.1"/>
    <property type="molecule type" value="Genomic_DNA"/>
</dbReference>
<dbReference type="Gene3D" id="1.20.1250.20">
    <property type="entry name" value="MFS general substrate transporter like domains"/>
    <property type="match status" value="1"/>
</dbReference>
<evidence type="ECO:0000256" key="4">
    <source>
        <dbReference type="ARBA" id="ARBA00022692"/>
    </source>
</evidence>
<gene>
    <name evidence="8" type="ORF">GCM10023352_16200</name>
</gene>
<feature type="transmembrane region" description="Helical" evidence="7">
    <location>
        <begin position="395"/>
        <end position="415"/>
    </location>
</feature>
<feature type="transmembrane region" description="Helical" evidence="7">
    <location>
        <begin position="294"/>
        <end position="313"/>
    </location>
</feature>
<reference evidence="9" key="1">
    <citation type="journal article" date="2019" name="Int. J. Syst. Evol. Microbiol.">
        <title>The Global Catalogue of Microorganisms (GCM) 10K type strain sequencing project: providing services to taxonomists for standard genome sequencing and annotation.</title>
        <authorList>
            <consortium name="The Broad Institute Genomics Platform"/>
            <consortium name="The Broad Institute Genome Sequencing Center for Infectious Disease"/>
            <person name="Wu L."/>
            <person name="Ma J."/>
        </authorList>
    </citation>
    <scope>NUCLEOTIDE SEQUENCE [LARGE SCALE GENOMIC DNA]</scope>
    <source>
        <strain evidence="9">JCM 18541</strain>
    </source>
</reference>
<evidence type="ECO:0000313" key="9">
    <source>
        <dbReference type="Proteomes" id="UP001500187"/>
    </source>
</evidence>
<keyword evidence="3" id="KW-1003">Cell membrane</keyword>
<evidence type="ECO:0000256" key="7">
    <source>
        <dbReference type="SAM" id="Phobius"/>
    </source>
</evidence>
<comment type="caution">
    <text evidence="8">The sequence shown here is derived from an EMBL/GenBank/DDBJ whole genome shotgun (WGS) entry which is preliminary data.</text>
</comment>
<dbReference type="PANTHER" id="PTHR23513">
    <property type="entry name" value="INTEGRAL MEMBRANE EFFLUX PROTEIN-RELATED"/>
    <property type="match status" value="1"/>
</dbReference>
<evidence type="ECO:0000256" key="2">
    <source>
        <dbReference type="ARBA" id="ARBA00022448"/>
    </source>
</evidence>
<keyword evidence="2" id="KW-0813">Transport</keyword>
<evidence type="ECO:0000256" key="3">
    <source>
        <dbReference type="ARBA" id="ARBA00022475"/>
    </source>
</evidence>
<feature type="transmembrane region" description="Helical" evidence="7">
    <location>
        <begin position="369"/>
        <end position="389"/>
    </location>
</feature>
<keyword evidence="5 7" id="KW-1133">Transmembrane helix</keyword>
<feature type="transmembrane region" description="Helical" evidence="7">
    <location>
        <begin position="325"/>
        <end position="349"/>
    </location>
</feature>
<organism evidence="8 9">
    <name type="scientific">Rothia endophytica</name>
    <dbReference type="NCBI Taxonomy" id="1324766"/>
    <lineage>
        <taxon>Bacteria</taxon>
        <taxon>Bacillati</taxon>
        <taxon>Actinomycetota</taxon>
        <taxon>Actinomycetes</taxon>
        <taxon>Micrococcales</taxon>
        <taxon>Micrococcaceae</taxon>
        <taxon>Rothia</taxon>
    </lineage>
</organism>
<name>A0ABN0M6L4_9MICC</name>
<proteinExistence type="predicted"/>
<sequence length="436" mass="45727">MPKLFMDTAPLKTSPEFRRIWLGGMFSTVGYQITAVAIALEIYALTGSPAAVGLTGLVALPSMIIGGLYGGVIADRYDRRKVALTASIGMWVLAMLVALQAWLALEQVWVLYALIACESLLQPINQAARGAIIPRLVKRRLLPAANTLMMSVGTLGMSLGPLLSGVLVAIVGYRWTYLINVFAFMVGLWALYKLPPMLPEETGEPKVRGFRSVGQGLAFVKGNKVVGMSFLVDILGMLFAQVRPLVPALAALTFGGGEAGAGFLLAAAPTGALLGLFFSGFLGDIARQGRFLTLSYAGWGGGFMVFGLVVLAYEGLPVSGSLSESLLPLLLAALPLAFMGWADALGGVYRSTILQTAAPDSLRGRLQGLFIITVAGGPNLGFALVGASAELMGSAATALAGGALVIVLIALATLLQPALWRYIPEPVPDTRQISSV</sequence>
<feature type="transmembrane region" description="Helical" evidence="7">
    <location>
        <begin position="50"/>
        <end position="70"/>
    </location>
</feature>
<dbReference type="SUPFAM" id="SSF103473">
    <property type="entry name" value="MFS general substrate transporter"/>
    <property type="match status" value="1"/>
</dbReference>
<feature type="transmembrane region" description="Helical" evidence="7">
    <location>
        <begin position="148"/>
        <end position="169"/>
    </location>
</feature>
<evidence type="ECO:0000313" key="8">
    <source>
        <dbReference type="EMBL" id="GAA4797342.1"/>
    </source>
</evidence>
<feature type="transmembrane region" description="Helical" evidence="7">
    <location>
        <begin position="262"/>
        <end position="282"/>
    </location>
</feature>
<keyword evidence="6 7" id="KW-0472">Membrane</keyword>
<evidence type="ECO:0000256" key="1">
    <source>
        <dbReference type="ARBA" id="ARBA00004429"/>
    </source>
</evidence>
<dbReference type="InterPro" id="IPR010290">
    <property type="entry name" value="TM_effector"/>
</dbReference>
<accession>A0ABN0M6L4</accession>
<comment type="subcellular location">
    <subcellularLocation>
        <location evidence="1">Cell inner membrane</location>
        <topology evidence="1">Multi-pass membrane protein</topology>
    </subcellularLocation>
</comment>
<dbReference type="Proteomes" id="UP001500187">
    <property type="component" value="Unassembled WGS sequence"/>
</dbReference>
<feature type="transmembrane region" description="Helical" evidence="7">
    <location>
        <begin position="175"/>
        <end position="192"/>
    </location>
</feature>
<keyword evidence="4 7" id="KW-0812">Transmembrane</keyword>
<dbReference type="RefSeq" id="WP_345446313.1">
    <property type="nucleotide sequence ID" value="NZ_BAABKP010000002.1"/>
</dbReference>
<feature type="transmembrane region" description="Helical" evidence="7">
    <location>
        <begin position="20"/>
        <end position="44"/>
    </location>
</feature>
<evidence type="ECO:0000256" key="6">
    <source>
        <dbReference type="ARBA" id="ARBA00023136"/>
    </source>
</evidence>
<dbReference type="CDD" id="cd06173">
    <property type="entry name" value="MFS_MefA_like"/>
    <property type="match status" value="1"/>
</dbReference>
<dbReference type="InterPro" id="IPR036259">
    <property type="entry name" value="MFS_trans_sf"/>
</dbReference>
<keyword evidence="9" id="KW-1185">Reference proteome</keyword>
<protein>
    <submittedName>
        <fullName evidence="8">MFS transporter</fullName>
    </submittedName>
</protein>
<evidence type="ECO:0000256" key="5">
    <source>
        <dbReference type="ARBA" id="ARBA00022989"/>
    </source>
</evidence>
<feature type="transmembrane region" description="Helical" evidence="7">
    <location>
        <begin position="82"/>
        <end position="103"/>
    </location>
</feature>
<dbReference type="Pfam" id="PF05977">
    <property type="entry name" value="MFS_3"/>
    <property type="match status" value="1"/>
</dbReference>